<feature type="transmembrane region" description="Helical" evidence="8">
    <location>
        <begin position="123"/>
        <end position="148"/>
    </location>
</feature>
<feature type="transmembrane region" description="Helical" evidence="8">
    <location>
        <begin position="425"/>
        <end position="444"/>
    </location>
</feature>
<evidence type="ECO:0000256" key="2">
    <source>
        <dbReference type="ARBA" id="ARBA00022679"/>
    </source>
</evidence>
<keyword evidence="12" id="KW-1185">Reference proteome</keyword>
<dbReference type="NCBIfam" id="NF037959">
    <property type="entry name" value="MFS_SpdSyn"/>
    <property type="match status" value="1"/>
</dbReference>
<evidence type="ECO:0000256" key="3">
    <source>
        <dbReference type="ARBA" id="ARBA00022692"/>
    </source>
</evidence>
<dbReference type="Proteomes" id="UP000217289">
    <property type="component" value="Chromosome"/>
</dbReference>
<accession>A0A250IQH9</accession>
<dbReference type="InterPro" id="IPR030374">
    <property type="entry name" value="PABS"/>
</dbReference>
<comment type="caution">
    <text evidence="7">Lacks conserved residue(s) required for the propagation of feature annotation.</text>
</comment>
<keyword evidence="3 8" id="KW-0812">Transmembrane</keyword>
<feature type="transmembrane region" description="Helical" evidence="8">
    <location>
        <begin position="195"/>
        <end position="213"/>
    </location>
</feature>
<organism evidence="11 12">
    <name type="scientific">Melittangium boletus DSM 14713</name>
    <dbReference type="NCBI Taxonomy" id="1294270"/>
    <lineage>
        <taxon>Bacteria</taxon>
        <taxon>Pseudomonadati</taxon>
        <taxon>Myxococcota</taxon>
        <taxon>Myxococcia</taxon>
        <taxon>Myxococcales</taxon>
        <taxon>Cystobacterineae</taxon>
        <taxon>Archangiaceae</taxon>
        <taxon>Melittangium</taxon>
    </lineage>
</organism>
<dbReference type="RefSeq" id="WP_095981464.1">
    <property type="nucleotide sequence ID" value="NZ_CP022163.1"/>
</dbReference>
<feature type="transmembrane region" description="Helical" evidence="8">
    <location>
        <begin position="160"/>
        <end position="189"/>
    </location>
</feature>
<feature type="domain" description="Major facilitator superfamily (MFS) profile" evidence="9">
    <location>
        <begin position="2"/>
        <end position="450"/>
    </location>
</feature>
<evidence type="ECO:0000256" key="1">
    <source>
        <dbReference type="ARBA" id="ARBA00007867"/>
    </source>
</evidence>
<feature type="transmembrane region" description="Helical" evidence="8">
    <location>
        <begin position="396"/>
        <end position="419"/>
    </location>
</feature>
<dbReference type="GO" id="GO:0022857">
    <property type="term" value="F:transmembrane transporter activity"/>
    <property type="evidence" value="ECO:0007669"/>
    <property type="project" value="InterPro"/>
</dbReference>
<dbReference type="EMBL" id="CP022163">
    <property type="protein sequence ID" value="ATB33421.1"/>
    <property type="molecule type" value="Genomic_DNA"/>
</dbReference>
<dbReference type="GO" id="GO:0016740">
    <property type="term" value="F:transferase activity"/>
    <property type="evidence" value="ECO:0007669"/>
    <property type="project" value="UniProtKB-UniRule"/>
</dbReference>
<evidence type="ECO:0000313" key="11">
    <source>
        <dbReference type="EMBL" id="ATB33421.1"/>
    </source>
</evidence>
<proteinExistence type="inferred from homology"/>
<feature type="domain" description="PABS" evidence="10">
    <location>
        <begin position="464"/>
        <end position="713"/>
    </location>
</feature>
<sequence>MRAPLLYLLFFLSGISGLVYQVVWVRQFGNLFGNTVWSAAVVTAIFMCGLGVGGLVAGRLADRLHARDGAAPLRLYARVELGIAVLGMLVALALPWVGRASGALSAYTPDAQGWLVLSVSSQVWRYLLALVLLGPITLLMGGTLTLLIRHQVGSQFSAAGWHVGALYGVNTAGAALGAFLTDLAFIPALGVRDTQLLAVALNTAVGLCALLVLRQGASSAAPPPPVLSEPAPPPSMPEESRLVHLTGMALALSGFASMGMEMLWFRYFSTLLGGFRSVFSLLLTVILVCMWLGATLAGGLVRRLGRPALLLGSALTLLVITSLGLLASLDVESVRASERALGHGGPPSRLAEHLFLLMPMISAVGLPSVLMGMTFPLANALVQRASATVGGRAGGLYLWNTAGAVLGSLCTGFLLLPALGMQRSMGALALLTTLALLPLALAAIPLPEAGLSRRRVPTLLAGCALALVGWSGQAPDKLLRQGFPIVDVEPVRVLATSEGPNETVLIAEVEGLGRALYTNGHSMAGNEPTAQRYMRAMAHVPLLQQESPRRVGIICFGAGNTVHAASLHPSVEKLDVMDLSRNVLSHADYFAATNGHVLKDPRVTVHVNDGRQHLRMRPEGTYDLITLEPPPIAFAGVGSLYSREFYALARSRLVPGGYFTQWLPAYQVPEHTSRAMVRAFLDVFPDAVLLAGYGAELILMGSNGGQNQLHLAEVQRRLEARPQVKADLERFWLGSPVEYAGLFSASTRGLEALTRGVAPVTDDWPITEYSMASTGTPRRMPAGLFALEDLTTWCTDCDDPRLPAYTDELKRLYAQEEFLSRAEFALPSPP</sequence>
<dbReference type="SUPFAM" id="SSF53335">
    <property type="entry name" value="S-adenosyl-L-methionine-dependent methyltransferases"/>
    <property type="match status" value="1"/>
</dbReference>
<evidence type="ECO:0000313" key="12">
    <source>
        <dbReference type="Proteomes" id="UP000217289"/>
    </source>
</evidence>
<dbReference type="PROSITE" id="PS51006">
    <property type="entry name" value="PABS_2"/>
    <property type="match status" value="1"/>
</dbReference>
<feature type="transmembrane region" description="Helical" evidence="8">
    <location>
        <begin position="354"/>
        <end position="375"/>
    </location>
</feature>
<feature type="transmembrane region" description="Helical" evidence="8">
    <location>
        <begin position="79"/>
        <end position="98"/>
    </location>
</feature>
<keyword evidence="2 7" id="KW-0808">Transferase</keyword>
<evidence type="ECO:0000256" key="4">
    <source>
        <dbReference type="ARBA" id="ARBA00022989"/>
    </source>
</evidence>
<dbReference type="Pfam" id="PF01564">
    <property type="entry name" value="Spermine_synth"/>
    <property type="match status" value="1"/>
</dbReference>
<feature type="transmembrane region" description="Helical" evidence="8">
    <location>
        <begin position="308"/>
        <end position="329"/>
    </location>
</feature>
<evidence type="ECO:0000256" key="5">
    <source>
        <dbReference type="ARBA" id="ARBA00023115"/>
    </source>
</evidence>
<keyword evidence="5 7" id="KW-0620">Polyamine biosynthesis</keyword>
<dbReference type="SUPFAM" id="SSF103473">
    <property type="entry name" value="MFS general substrate transporter"/>
    <property type="match status" value="1"/>
</dbReference>
<protein>
    <submittedName>
        <fullName evidence="11">Spermidine synthase</fullName>
    </submittedName>
</protein>
<feature type="transmembrane region" description="Helical" evidence="8">
    <location>
        <begin position="277"/>
        <end position="301"/>
    </location>
</feature>
<dbReference type="OrthoDB" id="8171135at2"/>
<dbReference type="PANTHER" id="PTHR43317:SF1">
    <property type="entry name" value="THERMOSPERMINE SYNTHASE ACAULIS5"/>
    <property type="match status" value="1"/>
</dbReference>
<dbReference type="KEGG" id="mbd:MEBOL_006916"/>
<gene>
    <name evidence="11" type="ORF">MEBOL_006916</name>
</gene>
<reference evidence="11 12" key="1">
    <citation type="submission" date="2017-06" db="EMBL/GenBank/DDBJ databases">
        <authorList>
            <person name="Kim H.J."/>
            <person name="Triplett B.A."/>
        </authorList>
    </citation>
    <scope>NUCLEOTIDE SEQUENCE [LARGE SCALE GENOMIC DNA]</scope>
    <source>
        <strain evidence="11 12">DSM 14713</strain>
    </source>
</reference>
<dbReference type="AlphaFoldDB" id="A0A250IQH9"/>
<evidence type="ECO:0000256" key="8">
    <source>
        <dbReference type="SAM" id="Phobius"/>
    </source>
</evidence>
<evidence type="ECO:0000259" key="10">
    <source>
        <dbReference type="PROSITE" id="PS51006"/>
    </source>
</evidence>
<dbReference type="InterPro" id="IPR029063">
    <property type="entry name" value="SAM-dependent_MTases_sf"/>
</dbReference>
<dbReference type="PROSITE" id="PS50850">
    <property type="entry name" value="MFS"/>
    <property type="match status" value="1"/>
</dbReference>
<evidence type="ECO:0000256" key="6">
    <source>
        <dbReference type="ARBA" id="ARBA00023136"/>
    </source>
</evidence>
<feature type="transmembrane region" description="Helical" evidence="8">
    <location>
        <begin position="37"/>
        <end position="58"/>
    </location>
</feature>
<dbReference type="Gene3D" id="3.40.50.150">
    <property type="entry name" value="Vaccinia Virus protein VP39"/>
    <property type="match status" value="1"/>
</dbReference>
<evidence type="ECO:0000259" key="9">
    <source>
        <dbReference type="PROSITE" id="PS50850"/>
    </source>
</evidence>
<comment type="similarity">
    <text evidence="1">Belongs to the spermidine/spermine synthase family.</text>
</comment>
<name>A0A250IQH9_9BACT</name>
<dbReference type="GO" id="GO:0006596">
    <property type="term" value="P:polyamine biosynthetic process"/>
    <property type="evidence" value="ECO:0007669"/>
    <property type="project" value="UniProtKB-UniRule"/>
</dbReference>
<dbReference type="PANTHER" id="PTHR43317">
    <property type="entry name" value="THERMOSPERMINE SYNTHASE ACAULIS5"/>
    <property type="match status" value="1"/>
</dbReference>
<feature type="transmembrane region" description="Helical" evidence="8">
    <location>
        <begin position="456"/>
        <end position="472"/>
    </location>
</feature>
<keyword evidence="6 8" id="KW-0472">Membrane</keyword>
<keyword evidence="4 8" id="KW-1133">Transmembrane helix</keyword>
<dbReference type="InterPro" id="IPR036259">
    <property type="entry name" value="MFS_trans_sf"/>
</dbReference>
<feature type="transmembrane region" description="Helical" evidence="8">
    <location>
        <begin position="242"/>
        <end position="265"/>
    </location>
</feature>
<dbReference type="InterPro" id="IPR020846">
    <property type="entry name" value="MFS_dom"/>
</dbReference>
<evidence type="ECO:0000256" key="7">
    <source>
        <dbReference type="PROSITE-ProRule" id="PRU00354"/>
    </source>
</evidence>
<dbReference type="Gene3D" id="1.20.1250.20">
    <property type="entry name" value="MFS general substrate transporter like domains"/>
    <property type="match status" value="1"/>
</dbReference>